<evidence type="ECO:0000313" key="13">
    <source>
        <dbReference type="Proteomes" id="UP000813444"/>
    </source>
</evidence>
<dbReference type="InterPro" id="IPR056458">
    <property type="entry name" value="TPR_DOP1_M"/>
</dbReference>
<organism evidence="12 13">
    <name type="scientific">Stachybotrys elegans</name>
    <dbReference type="NCBI Taxonomy" id="80388"/>
    <lineage>
        <taxon>Eukaryota</taxon>
        <taxon>Fungi</taxon>
        <taxon>Dikarya</taxon>
        <taxon>Ascomycota</taxon>
        <taxon>Pezizomycotina</taxon>
        <taxon>Sordariomycetes</taxon>
        <taxon>Hypocreomycetidae</taxon>
        <taxon>Hypocreales</taxon>
        <taxon>Stachybotryaceae</taxon>
        <taxon>Stachybotrys</taxon>
    </lineage>
</organism>
<comment type="caution">
    <text evidence="12">The sequence shown here is derived from an EMBL/GenBank/DDBJ whole genome shotgun (WGS) entry which is preliminary data.</text>
</comment>
<dbReference type="OrthoDB" id="297643at2759"/>
<feature type="compositionally biased region" description="Basic and acidic residues" evidence="7">
    <location>
        <begin position="1066"/>
        <end position="1077"/>
    </location>
</feature>
<dbReference type="Pfam" id="PF24601">
    <property type="entry name" value="TPR_DOP1"/>
    <property type="match status" value="1"/>
</dbReference>
<keyword evidence="4" id="KW-0333">Golgi apparatus</keyword>
<dbReference type="Pfam" id="PF24597">
    <property type="entry name" value="TPR_DOP1_M"/>
    <property type="match status" value="1"/>
</dbReference>
<reference evidence="12" key="1">
    <citation type="journal article" date="2021" name="Nat. Commun.">
        <title>Genetic determinants of endophytism in the Arabidopsis root mycobiome.</title>
        <authorList>
            <person name="Mesny F."/>
            <person name="Miyauchi S."/>
            <person name="Thiergart T."/>
            <person name="Pickel B."/>
            <person name="Atanasova L."/>
            <person name="Karlsson M."/>
            <person name="Huettel B."/>
            <person name="Barry K.W."/>
            <person name="Haridas S."/>
            <person name="Chen C."/>
            <person name="Bauer D."/>
            <person name="Andreopoulos W."/>
            <person name="Pangilinan J."/>
            <person name="LaButti K."/>
            <person name="Riley R."/>
            <person name="Lipzen A."/>
            <person name="Clum A."/>
            <person name="Drula E."/>
            <person name="Henrissat B."/>
            <person name="Kohler A."/>
            <person name="Grigoriev I.V."/>
            <person name="Martin F.M."/>
            <person name="Hacquard S."/>
        </authorList>
    </citation>
    <scope>NUCLEOTIDE SEQUENCE</scope>
    <source>
        <strain evidence="12">MPI-CAGE-CH-0235</strain>
    </source>
</reference>
<keyword evidence="13" id="KW-1185">Reference proteome</keyword>
<feature type="domain" description="DOP1-like middle TPR" evidence="9">
    <location>
        <begin position="395"/>
        <end position="619"/>
    </location>
</feature>
<evidence type="ECO:0000313" key="12">
    <source>
        <dbReference type="EMBL" id="KAH7328799.1"/>
    </source>
</evidence>
<evidence type="ECO:0000259" key="10">
    <source>
        <dbReference type="Pfam" id="PF24598"/>
    </source>
</evidence>
<dbReference type="InterPro" id="IPR016024">
    <property type="entry name" value="ARM-type_fold"/>
</dbReference>
<gene>
    <name evidence="12" type="ORF">B0I35DRAFT_466327</name>
</gene>
<evidence type="ECO:0000256" key="6">
    <source>
        <dbReference type="ARBA" id="ARBA00046326"/>
    </source>
</evidence>
<evidence type="ECO:0000259" key="9">
    <source>
        <dbReference type="Pfam" id="PF24597"/>
    </source>
</evidence>
<evidence type="ECO:0000256" key="7">
    <source>
        <dbReference type="SAM" id="MobiDB-lite"/>
    </source>
</evidence>
<comment type="similarity">
    <text evidence="6">Belongs to the DOP1 family.</text>
</comment>
<name>A0A8K0WXS8_9HYPO</name>
<dbReference type="GO" id="GO:0015031">
    <property type="term" value="P:protein transport"/>
    <property type="evidence" value="ECO:0007669"/>
    <property type="project" value="UniProtKB-KW"/>
</dbReference>
<dbReference type="PANTHER" id="PTHR14042">
    <property type="entry name" value="DOPEY-RELATED"/>
    <property type="match status" value="1"/>
</dbReference>
<accession>A0A8K0WXS8</accession>
<evidence type="ECO:0000259" key="11">
    <source>
        <dbReference type="Pfam" id="PF24601"/>
    </source>
</evidence>
<feature type="region of interest" description="Disordered" evidence="7">
    <location>
        <begin position="1058"/>
        <end position="1081"/>
    </location>
</feature>
<feature type="domain" description="DOP1-like TPR" evidence="11">
    <location>
        <begin position="1038"/>
        <end position="1186"/>
    </location>
</feature>
<evidence type="ECO:0000256" key="4">
    <source>
        <dbReference type="ARBA" id="ARBA00023034"/>
    </source>
</evidence>
<dbReference type="InterPro" id="IPR007249">
    <property type="entry name" value="DOP1_N"/>
</dbReference>
<dbReference type="Pfam" id="PF24598">
    <property type="entry name" value="DOP1_C"/>
    <property type="match status" value="1"/>
</dbReference>
<evidence type="ECO:0000256" key="5">
    <source>
        <dbReference type="ARBA" id="ARBA00023136"/>
    </source>
</evidence>
<evidence type="ECO:0000259" key="8">
    <source>
        <dbReference type="Pfam" id="PF04118"/>
    </source>
</evidence>
<dbReference type="EMBL" id="JAGPNK010000001">
    <property type="protein sequence ID" value="KAH7328799.1"/>
    <property type="molecule type" value="Genomic_DNA"/>
</dbReference>
<protein>
    <submittedName>
        <fullName evidence="12">Dopey, N-terminal-domain-containing protein</fullName>
    </submittedName>
</protein>
<keyword evidence="5" id="KW-0472">Membrane</keyword>
<comment type="subcellular location">
    <subcellularLocation>
        <location evidence="1">Golgi apparatus membrane</location>
        <topology evidence="1">Peripheral membrane protein</topology>
    </subcellularLocation>
</comment>
<evidence type="ECO:0000256" key="1">
    <source>
        <dbReference type="ARBA" id="ARBA00004395"/>
    </source>
</evidence>
<dbReference type="Pfam" id="PF04118">
    <property type="entry name" value="Dopey_N"/>
    <property type="match status" value="1"/>
</dbReference>
<keyword evidence="2" id="KW-0813">Transport</keyword>
<dbReference type="GO" id="GO:0005802">
    <property type="term" value="C:trans-Golgi network"/>
    <property type="evidence" value="ECO:0007669"/>
    <property type="project" value="TreeGrafter"/>
</dbReference>
<feature type="domain" description="DOP1-like C-terminal" evidence="10">
    <location>
        <begin position="1373"/>
        <end position="1854"/>
    </location>
</feature>
<dbReference type="InterPro" id="IPR056457">
    <property type="entry name" value="DOP1_C"/>
</dbReference>
<dbReference type="GO" id="GO:0005768">
    <property type="term" value="C:endosome"/>
    <property type="evidence" value="ECO:0007669"/>
    <property type="project" value="TreeGrafter"/>
</dbReference>
<sequence length="1881" mass="208252">MALDPGSGRRSVSPESSGRDSPIPRQWRNQLAGEETPTKDKASRRYAAGVEKVLSQFETALEEWADYISFLNRLLKALQARPPSVTNIPSKGVVAKRLSQCLNPALPSGVHQKALEVYNYVFTVIGQEGLSRDLPLYLPGLASTLSFASLTVRSPYLDLLEQHFLKIDPRSLRPAMKSIILALLPGLEEETSDDFDRTLRLVAGFKSAIRPAGSETLTEHHSSGDDYFWQCFFLASITSQSRRGGALAYLVRYLPALSPAQTASQTPTSDAADVSLAKKISALITSPEPGLLVRCFASGLSDDQLLIQRGFLDLLVTHLPLNSEVLQSRVKPGDLELLLRAAAGVVTRRDMSLNRRLWAWLLGPEPSPTEVDTTSEPPSAASEHHPVDLASRTTYFEEHGLQPLTKALLDMIQTSYKLKPSERARPYRICLSLMDRWEIGGLIVPEVFLPVVESVRKFQSQASTKEEFTEVLRSASVFFDGVESGLIYGELVGLVAQAIGPSPLGYAERADKLSLVSFILANFNVREEEMITLHAPLSCLAALSMLQDAKDRQFSSSLSAESKTSLTEQVFGITATLLGLIPERTFPQVDQAGKQVDGNVDAMLALSNIEVLRKIQTFYVNEQGNIEASPPPFRPFVFGHLLLLRALDFVCEDQGSGMSSFGDLSIRIKILITVLQKVPTEYHLDVSRLMKFLHWKLKQSGSLSFPCFSSILQLATQLHNAERTEIHELTSLVPLFVRHAWAFLSASEPKYHVESVRCLWQLQTALTPSNRDIEAAIGSVLVEEGDQSAGPVSSNDIGRTFSVLWSHSLQDNPSERRGPKTPLHDHRFASRLSGTDNFQVMLTQPLFIILDALVDDRTRLHMSVKSWLNTMIGIDRLFLVFVCKLSQISFLSVFLHSDHKILDQFTFSEQDDLDLCLYYLRTLNYVLRASGDVSWSVLATKHVFMNGNEMQIGSGGEDDEMTLQEFFVRICMRCIRGDIPSQASNDLVDRASQLHRYALMILHQFLGGQYAASLSELHPEDLLIDRLAVSIQSSDPYVQVLLLDVVYDSLKLRDSTGAPLPAPPLTEKKTGASEPRRTSRTSLTMNEARLPMAPPAQLLKCLQSGLSSPNSQPVLDNWIAFFAKCLPFYTESIFQVVIPLVETLCKQVGITFANLRSTFQNKSSTTGPGSAAPESTLIYLLNGLELVLARAHDQLLEAEEQALAVKGPDQPQSLFGSMVSGVFQSDAPHSRSATANDRLTVHLAFQDAVRICFRIWLWGQGEESTKLDPTSASSFNYTSLRMRNRARRLLEHLFTAENLECLETIIDAWRSSTSATERSNIFKFLSSLDASRPRHTVPALFNAIYSRANPGALDPSRKSTMTISLQDFDLVLFLVEYSRSLDDDAMDEIWQDCMTFLRDLLSNPFPHRQTLPSLLEFAAIFGEKVDNTNFGEQRRMRRELGDIFMRLLAALFTTRPMTFTEPSGLNGPSEKFSKSEFSRRPTAVSAGDGADDVVAKLASVAPNLPKILLEPDRVLSAANTISINVIGPTFRSKSFPDTVTRNTMTLLHELSRLQNNQKTWKKDIGEAFNDARFFGMSLPLVKDDWLPLLRQWTLADKEKMAEIVGRINPPTTAGIVFGVGATSARLEADRKTQLNLRRIATLLLASAEDTFVGELPMILDKLVELLGATSTSSPSSTTRADVYMVVRALALKTSPLHLAPLWPIINAEMSAAISSVVAPDNSAPSEIYTNGGVLQACKLLDLLICIAPDDFQLHEWLFITDTIDAIYRSSSFQPVALVDELSDEIGNVASHIVPQASETVAHLVASGSQRRPLLGTGGIDDDNVALDNKDELVAKVLRPFFGQLSIFAFESTYAMGPLDWDLCMEGLLKDVFDERSIVKAL</sequence>
<feature type="region of interest" description="Disordered" evidence="7">
    <location>
        <begin position="1"/>
        <end position="43"/>
    </location>
</feature>
<feature type="domain" description="DOP1 N-terminal" evidence="8">
    <location>
        <begin position="40"/>
        <end position="365"/>
    </location>
</feature>
<dbReference type="Proteomes" id="UP000813444">
    <property type="component" value="Unassembled WGS sequence"/>
</dbReference>
<proteinExistence type="inferred from homology"/>
<evidence type="ECO:0000256" key="2">
    <source>
        <dbReference type="ARBA" id="ARBA00022448"/>
    </source>
</evidence>
<dbReference type="SUPFAM" id="SSF48371">
    <property type="entry name" value="ARM repeat"/>
    <property type="match status" value="1"/>
</dbReference>
<dbReference type="InterPro" id="IPR040314">
    <property type="entry name" value="DOP1"/>
</dbReference>
<dbReference type="PANTHER" id="PTHR14042:SF24">
    <property type="entry name" value="PROTEIN DOPEY-1 HOMOLOG"/>
    <property type="match status" value="1"/>
</dbReference>
<evidence type="ECO:0000256" key="3">
    <source>
        <dbReference type="ARBA" id="ARBA00022927"/>
    </source>
</evidence>
<dbReference type="GO" id="GO:0006895">
    <property type="term" value="P:Golgi to endosome transport"/>
    <property type="evidence" value="ECO:0007669"/>
    <property type="project" value="InterPro"/>
</dbReference>
<dbReference type="GO" id="GO:0000139">
    <property type="term" value="C:Golgi membrane"/>
    <property type="evidence" value="ECO:0007669"/>
    <property type="project" value="UniProtKB-SubCell"/>
</dbReference>
<dbReference type="InterPro" id="IPR056459">
    <property type="entry name" value="TPR_DOP1"/>
</dbReference>
<dbReference type="GO" id="GO:0005829">
    <property type="term" value="C:cytosol"/>
    <property type="evidence" value="ECO:0007669"/>
    <property type="project" value="GOC"/>
</dbReference>
<keyword evidence="3" id="KW-0653">Protein transport</keyword>